<reference evidence="1 2" key="1">
    <citation type="submission" date="2019-05" db="EMBL/GenBank/DDBJ databases">
        <title>Draft genome sequence of Nonomuraea zeae DSM 100528.</title>
        <authorList>
            <person name="Saricaoglu S."/>
            <person name="Isik K."/>
        </authorList>
    </citation>
    <scope>NUCLEOTIDE SEQUENCE [LARGE SCALE GENOMIC DNA]</scope>
    <source>
        <strain evidence="1 2">DSM 100528</strain>
    </source>
</reference>
<dbReference type="EMBL" id="VCKX01000366">
    <property type="protein sequence ID" value="TMR16962.1"/>
    <property type="molecule type" value="Genomic_DNA"/>
</dbReference>
<sequence length="134" mass="13595">MNLELALRMTEAAVRQAMREGAAVSVAVVDEGGNLMSFQRMEGADIAGPVLAQGKAWTSVALRGSTAELAGRTAPGGELHGLAGGRFTLLGGGVPLWSDYGEGERVVGGVGVSGGTLAQDVACAEAAALVWRTR</sequence>
<dbReference type="Gene3D" id="3.30.450.150">
    <property type="entry name" value="Haem-degrading domain"/>
    <property type="match status" value="1"/>
</dbReference>
<dbReference type="SUPFAM" id="SSF143744">
    <property type="entry name" value="GlcG-like"/>
    <property type="match status" value="1"/>
</dbReference>
<dbReference type="AlphaFoldDB" id="A0A5S4FZ33"/>
<dbReference type="PANTHER" id="PTHR34309:SF10">
    <property type="entry name" value="SLR1406 PROTEIN"/>
    <property type="match status" value="1"/>
</dbReference>
<dbReference type="InterPro" id="IPR038084">
    <property type="entry name" value="PduO/GlcC-like_sf"/>
</dbReference>
<dbReference type="RefSeq" id="WP_138697790.1">
    <property type="nucleotide sequence ID" value="NZ_JBHSAZ010000052.1"/>
</dbReference>
<dbReference type="OrthoDB" id="9778896at2"/>
<organism evidence="1 2">
    <name type="scientific">Nonomuraea zeae</name>
    <dbReference type="NCBI Taxonomy" id="1642303"/>
    <lineage>
        <taxon>Bacteria</taxon>
        <taxon>Bacillati</taxon>
        <taxon>Actinomycetota</taxon>
        <taxon>Actinomycetes</taxon>
        <taxon>Streptosporangiales</taxon>
        <taxon>Streptosporangiaceae</taxon>
        <taxon>Nonomuraea</taxon>
    </lineage>
</organism>
<dbReference type="Proteomes" id="UP000306628">
    <property type="component" value="Unassembled WGS sequence"/>
</dbReference>
<dbReference type="InterPro" id="IPR005624">
    <property type="entry name" value="PduO/GlcC-like"/>
</dbReference>
<dbReference type="Pfam" id="PF03928">
    <property type="entry name" value="HbpS-like"/>
    <property type="match status" value="1"/>
</dbReference>
<comment type="caution">
    <text evidence="1">The sequence shown here is derived from an EMBL/GenBank/DDBJ whole genome shotgun (WGS) entry which is preliminary data.</text>
</comment>
<dbReference type="PANTHER" id="PTHR34309">
    <property type="entry name" value="SLR1406 PROTEIN"/>
    <property type="match status" value="1"/>
</dbReference>
<accession>A0A5S4FZ33</accession>
<gene>
    <name evidence="1" type="ORF">ETD85_54845</name>
</gene>
<keyword evidence="2" id="KW-1185">Reference proteome</keyword>
<name>A0A5S4FZ33_9ACTN</name>
<evidence type="ECO:0000313" key="1">
    <source>
        <dbReference type="EMBL" id="TMR16962.1"/>
    </source>
</evidence>
<protein>
    <submittedName>
        <fullName evidence="1">Heme-binding protein</fullName>
    </submittedName>
</protein>
<dbReference type="InterPro" id="IPR052517">
    <property type="entry name" value="GlcG_carb_metab_protein"/>
</dbReference>
<proteinExistence type="predicted"/>
<evidence type="ECO:0000313" key="2">
    <source>
        <dbReference type="Proteomes" id="UP000306628"/>
    </source>
</evidence>